<comment type="caution">
    <text evidence="1">The sequence shown here is derived from an EMBL/GenBank/DDBJ whole genome shotgun (WGS) entry which is preliminary data.</text>
</comment>
<evidence type="ECO:0000313" key="2">
    <source>
        <dbReference type="Proteomes" id="UP001050691"/>
    </source>
</evidence>
<sequence>MFVEELIQRSRDAPLNIVLDRLNFSDVYAFISPGFLSMAVRGRVKTLYLDLNRIPLSQDSCLSNLISSFPSLENIFFDSPLPANVNFLSTCIQPQVKTLEIGIEHLGHLAILGHFRELSWLSLTFNHDTNLVSLLSVLEALHNLPNLQFLRLFWFSWRATSEAKELAENPKPILTLLRLTVLISNIFILHLIHAPKLLYLDITPEHPYSVHSPNNDTYDRLCGFDFSRITRIWCCMGMILGTSSHTTWNLTYHGHNFHNTFQFLPKKYYNNNSLEWIFDDFPKLDYPNAFFLSSGSRSSRERSLGIAPLLVSCIEKAKNLVEFVLDDLYLSPHNQIEIESLSMALKGATNIRSLIILSLLSLQTLCDLFSDGDLIPNLERITYTNLSIHYQEQLSSYIPGYLRRLKERMGTRTRGLEIELKGFHSIQPQDFKEIEKLGFLRREGIAKNYFDFFISIGGSSIGE</sequence>
<protein>
    <submittedName>
        <fullName evidence="1">Uncharacterized protein</fullName>
    </submittedName>
</protein>
<name>A0AAV5AQY5_9AGAM</name>
<dbReference type="EMBL" id="BPWL01000013">
    <property type="protein sequence ID" value="GJJ16182.1"/>
    <property type="molecule type" value="Genomic_DNA"/>
</dbReference>
<dbReference type="AlphaFoldDB" id="A0AAV5AQY5"/>
<dbReference type="Proteomes" id="UP001050691">
    <property type="component" value="Unassembled WGS sequence"/>
</dbReference>
<gene>
    <name evidence="1" type="ORF">Clacol_010462</name>
</gene>
<evidence type="ECO:0000313" key="1">
    <source>
        <dbReference type="EMBL" id="GJJ16182.1"/>
    </source>
</evidence>
<organism evidence="1 2">
    <name type="scientific">Clathrus columnatus</name>
    <dbReference type="NCBI Taxonomy" id="1419009"/>
    <lineage>
        <taxon>Eukaryota</taxon>
        <taxon>Fungi</taxon>
        <taxon>Dikarya</taxon>
        <taxon>Basidiomycota</taxon>
        <taxon>Agaricomycotina</taxon>
        <taxon>Agaricomycetes</taxon>
        <taxon>Phallomycetidae</taxon>
        <taxon>Phallales</taxon>
        <taxon>Clathraceae</taxon>
        <taxon>Clathrus</taxon>
    </lineage>
</organism>
<dbReference type="SUPFAM" id="SSF52047">
    <property type="entry name" value="RNI-like"/>
    <property type="match status" value="1"/>
</dbReference>
<accession>A0AAV5AQY5</accession>
<proteinExistence type="predicted"/>
<reference evidence="1" key="1">
    <citation type="submission" date="2021-10" db="EMBL/GenBank/DDBJ databases">
        <title>De novo Genome Assembly of Clathrus columnatus (Basidiomycota, Fungi) Using Illumina and Nanopore Sequence Data.</title>
        <authorList>
            <person name="Ogiso-Tanaka E."/>
            <person name="Itagaki H."/>
            <person name="Hosoya T."/>
            <person name="Hosaka K."/>
        </authorList>
    </citation>
    <scope>NUCLEOTIDE SEQUENCE</scope>
    <source>
        <strain evidence="1">MO-923</strain>
    </source>
</reference>
<keyword evidence="2" id="KW-1185">Reference proteome</keyword>